<dbReference type="PROSITE" id="PS00622">
    <property type="entry name" value="HTH_LUXR_1"/>
    <property type="match status" value="1"/>
</dbReference>
<evidence type="ECO:0000256" key="3">
    <source>
        <dbReference type="PROSITE-ProRule" id="PRU00169"/>
    </source>
</evidence>
<dbReference type="Pfam" id="PF00196">
    <property type="entry name" value="GerE"/>
    <property type="match status" value="1"/>
</dbReference>
<comment type="caution">
    <text evidence="6">The sequence shown here is derived from an EMBL/GenBank/DDBJ whole genome shotgun (WGS) entry which is preliminary data.</text>
</comment>
<feature type="domain" description="Response regulatory" evidence="5">
    <location>
        <begin position="3"/>
        <end position="119"/>
    </location>
</feature>
<keyword evidence="2 6" id="KW-0238">DNA-binding</keyword>
<dbReference type="Proteomes" id="UP000216339">
    <property type="component" value="Unassembled WGS sequence"/>
</dbReference>
<sequence>MTRIVIADDHVLVRRGLAELLREMDDFRVVGEASSGDELLRLVRDEHVDVVVMDMSMPGPSGLDLVKSIKAEFPKLPLLVLSAHPEDQYAVRVVRAGAMGYLTKESAEADLVDAVRRVASGKRYLTQTLAASLLDALDADPDEDPHAALSDREYQVLRLIASGMTVGGIAEHLSLSVKTVSTYRSRLLQKMGMSNNSEITRYALENGLVE</sequence>
<dbReference type="PROSITE" id="PS50043">
    <property type="entry name" value="HTH_LUXR_2"/>
    <property type="match status" value="1"/>
</dbReference>
<dbReference type="InterPro" id="IPR011006">
    <property type="entry name" value="CheY-like_superfamily"/>
</dbReference>
<keyword evidence="1 3" id="KW-0597">Phosphoprotein</keyword>
<accession>A0A271J457</accession>
<dbReference type="PROSITE" id="PS50110">
    <property type="entry name" value="RESPONSE_REGULATORY"/>
    <property type="match status" value="1"/>
</dbReference>
<feature type="modified residue" description="4-aspartylphosphate" evidence="3">
    <location>
        <position position="54"/>
    </location>
</feature>
<proteinExistence type="predicted"/>
<dbReference type="InterPro" id="IPR039420">
    <property type="entry name" value="WalR-like"/>
</dbReference>
<evidence type="ECO:0000256" key="2">
    <source>
        <dbReference type="ARBA" id="ARBA00023125"/>
    </source>
</evidence>
<dbReference type="InterPro" id="IPR000792">
    <property type="entry name" value="Tscrpt_reg_LuxR_C"/>
</dbReference>
<dbReference type="CDD" id="cd17535">
    <property type="entry name" value="REC_NarL-like"/>
    <property type="match status" value="1"/>
</dbReference>
<evidence type="ECO:0000256" key="1">
    <source>
        <dbReference type="ARBA" id="ARBA00022553"/>
    </source>
</evidence>
<dbReference type="SUPFAM" id="SSF46894">
    <property type="entry name" value="C-terminal effector domain of the bipartite response regulators"/>
    <property type="match status" value="1"/>
</dbReference>
<dbReference type="InterPro" id="IPR001789">
    <property type="entry name" value="Sig_transdc_resp-reg_receiver"/>
</dbReference>
<gene>
    <name evidence="6" type="ORF">BSZ37_15420</name>
</gene>
<feature type="domain" description="HTH luxR-type" evidence="4">
    <location>
        <begin position="142"/>
        <end position="207"/>
    </location>
</feature>
<dbReference type="SUPFAM" id="SSF52172">
    <property type="entry name" value="CheY-like"/>
    <property type="match status" value="1"/>
</dbReference>
<dbReference type="EMBL" id="MQWD01000001">
    <property type="protein sequence ID" value="PAP77735.1"/>
    <property type="molecule type" value="Genomic_DNA"/>
</dbReference>
<dbReference type="PANTHER" id="PTHR43214">
    <property type="entry name" value="TWO-COMPONENT RESPONSE REGULATOR"/>
    <property type="match status" value="1"/>
</dbReference>
<dbReference type="CDD" id="cd06170">
    <property type="entry name" value="LuxR_C_like"/>
    <property type="match status" value="1"/>
</dbReference>
<evidence type="ECO:0000313" key="6">
    <source>
        <dbReference type="EMBL" id="PAP77735.1"/>
    </source>
</evidence>
<dbReference type="SMART" id="SM00421">
    <property type="entry name" value="HTH_LUXR"/>
    <property type="match status" value="1"/>
</dbReference>
<dbReference type="PRINTS" id="PR00038">
    <property type="entry name" value="HTHLUXR"/>
</dbReference>
<dbReference type="GO" id="GO:0006355">
    <property type="term" value="P:regulation of DNA-templated transcription"/>
    <property type="evidence" value="ECO:0007669"/>
    <property type="project" value="InterPro"/>
</dbReference>
<organism evidence="6 7">
    <name type="scientific">Rubrivirga marina</name>
    <dbReference type="NCBI Taxonomy" id="1196024"/>
    <lineage>
        <taxon>Bacteria</taxon>
        <taxon>Pseudomonadati</taxon>
        <taxon>Rhodothermota</taxon>
        <taxon>Rhodothermia</taxon>
        <taxon>Rhodothermales</taxon>
        <taxon>Rubricoccaceae</taxon>
        <taxon>Rubrivirga</taxon>
    </lineage>
</organism>
<reference evidence="6 7" key="1">
    <citation type="submission" date="2016-11" db="EMBL/GenBank/DDBJ databases">
        <title>Study of marine rhodopsin-containing bacteria.</title>
        <authorList>
            <person name="Yoshizawa S."/>
            <person name="Kumagai Y."/>
            <person name="Kogure K."/>
        </authorList>
    </citation>
    <scope>NUCLEOTIDE SEQUENCE [LARGE SCALE GENOMIC DNA]</scope>
    <source>
        <strain evidence="6 7">SAORIC-28</strain>
    </source>
</reference>
<evidence type="ECO:0000313" key="7">
    <source>
        <dbReference type="Proteomes" id="UP000216339"/>
    </source>
</evidence>
<dbReference type="Gene3D" id="3.40.50.2300">
    <property type="match status" value="1"/>
</dbReference>
<dbReference type="InterPro" id="IPR058245">
    <property type="entry name" value="NreC/VraR/RcsB-like_REC"/>
</dbReference>
<evidence type="ECO:0000259" key="4">
    <source>
        <dbReference type="PROSITE" id="PS50043"/>
    </source>
</evidence>
<dbReference type="Pfam" id="PF00072">
    <property type="entry name" value="Response_reg"/>
    <property type="match status" value="1"/>
</dbReference>
<dbReference type="AlphaFoldDB" id="A0A271J457"/>
<protein>
    <submittedName>
        <fullName evidence="6">DNA-binding response regulator</fullName>
    </submittedName>
</protein>
<keyword evidence="7" id="KW-1185">Reference proteome</keyword>
<dbReference type="SMART" id="SM00448">
    <property type="entry name" value="REC"/>
    <property type="match status" value="1"/>
</dbReference>
<name>A0A271J457_9BACT</name>
<evidence type="ECO:0000259" key="5">
    <source>
        <dbReference type="PROSITE" id="PS50110"/>
    </source>
</evidence>
<dbReference type="InterPro" id="IPR016032">
    <property type="entry name" value="Sig_transdc_resp-reg_C-effctor"/>
</dbReference>
<dbReference type="GO" id="GO:0003677">
    <property type="term" value="F:DNA binding"/>
    <property type="evidence" value="ECO:0007669"/>
    <property type="project" value="UniProtKB-KW"/>
</dbReference>
<dbReference type="RefSeq" id="WP_095511400.1">
    <property type="nucleotide sequence ID" value="NZ_MQWD01000001.1"/>
</dbReference>
<dbReference type="OrthoDB" id="1013073at2"/>
<dbReference type="GO" id="GO:0000160">
    <property type="term" value="P:phosphorelay signal transduction system"/>
    <property type="evidence" value="ECO:0007669"/>
    <property type="project" value="InterPro"/>
</dbReference>